<sequence>MKIVLRPHHIIGLAGYIVEVRTSFRNLIVVNHEDEPIKLEVPVLNDEWIEEHEALGLEVIPVNDDDDFLVMYQMAKHKLDEERKAIESN</sequence>
<name>A0A328Q7N8_9EURY</name>
<dbReference type="Pfam" id="PF10622">
    <property type="entry name" value="Ehbp"/>
    <property type="match status" value="1"/>
</dbReference>
<dbReference type="OMA" id="KPFPYRN"/>
<evidence type="ECO:0008006" key="3">
    <source>
        <dbReference type="Google" id="ProtNLM"/>
    </source>
</evidence>
<dbReference type="RefSeq" id="WP_011407011.1">
    <property type="nucleotide sequence ID" value="NZ_CATZNA010000089.1"/>
</dbReference>
<proteinExistence type="predicted"/>
<accession>A0A328Q7N8</accession>
<dbReference type="AlphaFoldDB" id="A0A328Q7N8"/>
<protein>
    <recommendedName>
        <fullName evidence="3">EhbP</fullName>
    </recommendedName>
</protein>
<reference evidence="1 2" key="1">
    <citation type="submission" date="2017-05" db="EMBL/GenBank/DDBJ databases">
        <title>Host range expansion of the Methanosphaera genus to humans and monogastric animals involves recent and extensive reduction in genome content.</title>
        <authorList>
            <person name="Hoedt E.C."/>
            <person name="Volmer J.G."/>
            <person name="Parks D.H."/>
            <person name="Rosewarne C.P."/>
            <person name="Denman S.E."/>
            <person name="Mcsweeney C.S."/>
            <person name="O Cuiv P."/>
            <person name="Hugenholtz P."/>
            <person name="Tyson G.W."/>
            <person name="Morrison M."/>
        </authorList>
    </citation>
    <scope>NUCLEOTIDE SEQUENCE [LARGE SCALE GENOMIC DNA]</scope>
    <source>
        <strain evidence="1 2">PA5</strain>
    </source>
</reference>
<organism evidence="1 2">
    <name type="scientific">Methanosphaera stadtmanae</name>
    <dbReference type="NCBI Taxonomy" id="2317"/>
    <lineage>
        <taxon>Archaea</taxon>
        <taxon>Methanobacteriati</taxon>
        <taxon>Methanobacteriota</taxon>
        <taxon>Methanomada group</taxon>
        <taxon>Methanobacteria</taxon>
        <taxon>Methanobacteriales</taxon>
        <taxon>Methanobacteriaceae</taxon>
        <taxon>Methanosphaera</taxon>
    </lineage>
</organism>
<evidence type="ECO:0000313" key="2">
    <source>
        <dbReference type="Proteomes" id="UP000248557"/>
    </source>
</evidence>
<dbReference type="GeneID" id="3855127"/>
<gene>
    <name evidence="1" type="ORF">CA615_07150</name>
</gene>
<dbReference type="Proteomes" id="UP000248557">
    <property type="component" value="Unassembled WGS sequence"/>
</dbReference>
<evidence type="ECO:0000313" key="1">
    <source>
        <dbReference type="EMBL" id="RAP02508.1"/>
    </source>
</evidence>
<comment type="caution">
    <text evidence="1">The sequence shown here is derived from an EMBL/GenBank/DDBJ whole genome shotgun (WGS) entry which is preliminary data.</text>
</comment>
<dbReference type="InterPro" id="IPR019597">
    <property type="entry name" value="Energy-convert_hydgase-B_suP"/>
</dbReference>
<dbReference type="EMBL" id="NGJK01000088">
    <property type="protein sequence ID" value="RAP02508.1"/>
    <property type="molecule type" value="Genomic_DNA"/>
</dbReference>